<dbReference type="OrthoDB" id="5515740at2"/>
<dbReference type="EMBL" id="ABCS01000001">
    <property type="protein sequence ID" value="EDM81804.1"/>
    <property type="molecule type" value="Genomic_DNA"/>
</dbReference>
<evidence type="ECO:0000313" key="2">
    <source>
        <dbReference type="Proteomes" id="UP000005801"/>
    </source>
</evidence>
<keyword evidence="2" id="KW-1185">Reference proteome</keyword>
<sequence>MDTAPKFLGRTALALSLGLSLGLGLSGCIFDSDELAGAEGETETTGGDTMAMYSDETDDGGDDNWTAEETGPAETTCRDAIECLITCQSLAIVDPDPEPDLSCFLQCDMGLTVEEAYKLIKLAECIGNVCSENGSCGPESSDTDCLTCIAAMANDPQPPGCLEEAAACQ</sequence>
<dbReference type="PROSITE" id="PS51257">
    <property type="entry name" value="PROKAR_LIPOPROTEIN"/>
    <property type="match status" value="1"/>
</dbReference>
<evidence type="ECO:0008006" key="3">
    <source>
        <dbReference type="Google" id="ProtNLM"/>
    </source>
</evidence>
<reference evidence="1 2" key="1">
    <citation type="submission" date="2007-06" db="EMBL/GenBank/DDBJ databases">
        <authorList>
            <person name="Shimkets L."/>
            <person name="Ferriera S."/>
            <person name="Johnson J."/>
            <person name="Kravitz S."/>
            <person name="Beeson K."/>
            <person name="Sutton G."/>
            <person name="Rogers Y.-H."/>
            <person name="Friedman R."/>
            <person name="Frazier M."/>
            <person name="Venter J.C."/>
        </authorList>
    </citation>
    <scope>NUCLEOTIDE SEQUENCE [LARGE SCALE GENOMIC DNA]</scope>
    <source>
        <strain evidence="1 2">SIR-1</strain>
    </source>
</reference>
<dbReference type="Proteomes" id="UP000005801">
    <property type="component" value="Unassembled WGS sequence"/>
</dbReference>
<evidence type="ECO:0000313" key="1">
    <source>
        <dbReference type="EMBL" id="EDM81804.1"/>
    </source>
</evidence>
<comment type="caution">
    <text evidence="1">The sequence shown here is derived from an EMBL/GenBank/DDBJ whole genome shotgun (WGS) entry which is preliminary data.</text>
</comment>
<accession>A6FWY0</accession>
<protein>
    <recommendedName>
        <fullName evidence="3">Lipoprotein</fullName>
    </recommendedName>
</protein>
<dbReference type="AlphaFoldDB" id="A6FWY0"/>
<organism evidence="1 2">
    <name type="scientific">Plesiocystis pacifica SIR-1</name>
    <dbReference type="NCBI Taxonomy" id="391625"/>
    <lineage>
        <taxon>Bacteria</taxon>
        <taxon>Pseudomonadati</taxon>
        <taxon>Myxococcota</taxon>
        <taxon>Polyangia</taxon>
        <taxon>Nannocystales</taxon>
        <taxon>Nannocystaceae</taxon>
        <taxon>Plesiocystis</taxon>
    </lineage>
</organism>
<dbReference type="RefSeq" id="WP_006968979.1">
    <property type="nucleotide sequence ID" value="NZ_ABCS01000001.1"/>
</dbReference>
<gene>
    <name evidence="1" type="ORF">PPSIR1_05038</name>
</gene>
<proteinExistence type="predicted"/>
<dbReference type="STRING" id="391625.PPSIR1_05038"/>
<name>A6FWY0_9BACT</name>